<dbReference type="RefSeq" id="WP_007624611.1">
    <property type="nucleotide sequence ID" value="NZ_BANX01000036.1"/>
</dbReference>
<reference evidence="1 2" key="1">
    <citation type="submission" date="2013-01" db="EMBL/GenBank/DDBJ databases">
        <title>Whole genome shotgun sequence of Gordonia soli NBRC 108243.</title>
        <authorList>
            <person name="Isaki-Nakamura S."/>
            <person name="Hosoyama A."/>
            <person name="Tsuchikane K."/>
            <person name="Ando Y."/>
            <person name="Baba S."/>
            <person name="Ohji S."/>
            <person name="Hamada M."/>
            <person name="Tamura T."/>
            <person name="Yamazoe A."/>
            <person name="Yamazaki S."/>
            <person name="Fujita N."/>
        </authorList>
    </citation>
    <scope>NUCLEOTIDE SEQUENCE [LARGE SCALE GENOMIC DNA]</scope>
    <source>
        <strain evidence="1 2">NBRC 108243</strain>
    </source>
</reference>
<gene>
    <name evidence="1" type="ORF">GS4_36_00040</name>
</gene>
<dbReference type="EMBL" id="BANX01000036">
    <property type="protein sequence ID" value="GAC70520.1"/>
    <property type="molecule type" value="Genomic_DNA"/>
</dbReference>
<dbReference type="eggNOG" id="ENOG5032ZDS">
    <property type="taxonomic scope" value="Bacteria"/>
</dbReference>
<evidence type="ECO:0000313" key="2">
    <source>
        <dbReference type="Proteomes" id="UP000011666"/>
    </source>
</evidence>
<protein>
    <submittedName>
        <fullName evidence="1">Uncharacterized protein</fullName>
    </submittedName>
</protein>
<accession>M0QPC9</accession>
<dbReference type="Proteomes" id="UP000011666">
    <property type="component" value="Unassembled WGS sequence"/>
</dbReference>
<dbReference type="AlphaFoldDB" id="M0QPC9"/>
<organism evidence="1 2">
    <name type="scientific">Gordonia soli NBRC 108243</name>
    <dbReference type="NCBI Taxonomy" id="1223545"/>
    <lineage>
        <taxon>Bacteria</taxon>
        <taxon>Bacillati</taxon>
        <taxon>Actinomycetota</taxon>
        <taxon>Actinomycetes</taxon>
        <taxon>Mycobacteriales</taxon>
        <taxon>Gordoniaceae</taxon>
        <taxon>Gordonia</taxon>
    </lineage>
</organism>
<evidence type="ECO:0000313" key="1">
    <source>
        <dbReference type="EMBL" id="GAC70520.1"/>
    </source>
</evidence>
<dbReference type="InterPro" id="IPR054211">
    <property type="entry name" value="DUF6918"/>
</dbReference>
<dbReference type="STRING" id="1223545.GS4_36_00040"/>
<comment type="caution">
    <text evidence="1">The sequence shown here is derived from an EMBL/GenBank/DDBJ whole genome shotgun (WGS) entry which is preliminary data.</text>
</comment>
<dbReference type="Pfam" id="PF21893">
    <property type="entry name" value="DUF6918"/>
    <property type="match status" value="1"/>
</dbReference>
<dbReference type="OrthoDB" id="530636at2"/>
<proteinExistence type="predicted"/>
<sequence>MSDSLQSLLADKRPAVVDDLVKVIDAEVADQKGLSGAAVKAGYATVQKVRPGVVAKATDQLLPDFIGALQSFWDTKPAGGAFGDHLAANSEAAAEALLTITDDQVASAKPALAKAYNGLRGKAKENVIAALPRVGAAIEKNAS</sequence>
<keyword evidence="2" id="KW-1185">Reference proteome</keyword>
<name>M0QPC9_9ACTN</name>